<accession>A0A3N6P3S8</accession>
<evidence type="ECO:0000256" key="1">
    <source>
        <dbReference type="PROSITE-ProRule" id="PRU00278"/>
    </source>
</evidence>
<comment type="caution">
    <text evidence="3">The sequence shown here is derived from an EMBL/GenBank/DDBJ whole genome shotgun (WGS) entry which is preliminary data.</text>
</comment>
<dbReference type="InterPro" id="IPR050245">
    <property type="entry name" value="PrsA_foldase"/>
</dbReference>
<dbReference type="InterPro" id="IPR046357">
    <property type="entry name" value="PPIase_dom_sf"/>
</dbReference>
<keyword evidence="4" id="KW-1185">Reference proteome</keyword>
<evidence type="ECO:0000259" key="2">
    <source>
        <dbReference type="PROSITE" id="PS50198"/>
    </source>
</evidence>
<organism evidence="3 4">
    <name type="scientific">Okeania hirsuta</name>
    <dbReference type="NCBI Taxonomy" id="1458930"/>
    <lineage>
        <taxon>Bacteria</taxon>
        <taxon>Bacillati</taxon>
        <taxon>Cyanobacteriota</taxon>
        <taxon>Cyanophyceae</taxon>
        <taxon>Oscillatoriophycideae</taxon>
        <taxon>Oscillatoriales</taxon>
        <taxon>Microcoleaceae</taxon>
        <taxon>Okeania</taxon>
    </lineage>
</organism>
<gene>
    <name evidence="3" type="ORF">D5R40_33670</name>
</gene>
<proteinExistence type="predicted"/>
<name>A0A3N6P3S8_9CYAN</name>
<keyword evidence="1" id="KW-0413">Isomerase</keyword>
<dbReference type="GO" id="GO:0003755">
    <property type="term" value="F:peptidyl-prolyl cis-trans isomerase activity"/>
    <property type="evidence" value="ECO:0007669"/>
    <property type="project" value="UniProtKB-KW"/>
</dbReference>
<sequence>MRKWPRSSLDDGSARIGGDLGWAKRGSMFRISKAAAYKLEKNEISPVIESQFGFHIIQMLDRRGNSIQRSTYLG</sequence>
<dbReference type="SUPFAM" id="SSF54534">
    <property type="entry name" value="FKBP-like"/>
    <property type="match status" value="1"/>
</dbReference>
<protein>
    <recommendedName>
        <fullName evidence="2">PpiC domain-containing protein</fullName>
    </recommendedName>
</protein>
<evidence type="ECO:0000313" key="4">
    <source>
        <dbReference type="Proteomes" id="UP000269154"/>
    </source>
</evidence>
<reference evidence="3 4" key="1">
    <citation type="journal article" date="2018" name="ACS Chem. Biol.">
        <title>Ketoreductase domain dysfunction expands chemodiversity: malyngamide biosynthesis in the cyanobacterium Okeania hirsuta.</title>
        <authorList>
            <person name="Moss N.A."/>
            <person name="Leao T."/>
            <person name="Rankin M."/>
            <person name="McCullough T.M."/>
            <person name="Qu P."/>
            <person name="Korobeynikov A."/>
            <person name="Smith J.L."/>
            <person name="Gerwick L."/>
            <person name="Gerwick W.H."/>
        </authorList>
    </citation>
    <scope>NUCLEOTIDE SEQUENCE [LARGE SCALE GENOMIC DNA]</scope>
    <source>
        <strain evidence="3 4">PAB10Feb10-1</strain>
    </source>
</reference>
<evidence type="ECO:0000313" key="3">
    <source>
        <dbReference type="EMBL" id="RQH16875.1"/>
    </source>
</evidence>
<dbReference type="InterPro" id="IPR000297">
    <property type="entry name" value="PPIase_PpiC"/>
</dbReference>
<dbReference type="PROSITE" id="PS50198">
    <property type="entry name" value="PPIC_PPIASE_2"/>
    <property type="match status" value="1"/>
</dbReference>
<dbReference type="Gene3D" id="3.10.50.40">
    <property type="match status" value="1"/>
</dbReference>
<dbReference type="OrthoDB" id="14196at2"/>
<feature type="domain" description="PpiC" evidence="2">
    <location>
        <begin position="6"/>
        <end position="61"/>
    </location>
</feature>
<dbReference type="Pfam" id="PF13616">
    <property type="entry name" value="Rotamase_3"/>
    <property type="match status" value="1"/>
</dbReference>
<dbReference type="PANTHER" id="PTHR47245">
    <property type="entry name" value="PEPTIDYLPROLYL ISOMERASE"/>
    <property type="match status" value="1"/>
</dbReference>
<dbReference type="Proteomes" id="UP000269154">
    <property type="component" value="Unassembled WGS sequence"/>
</dbReference>
<dbReference type="EMBL" id="RCBY01000532">
    <property type="protein sequence ID" value="RQH16875.1"/>
    <property type="molecule type" value="Genomic_DNA"/>
</dbReference>
<dbReference type="PANTHER" id="PTHR47245:SF2">
    <property type="entry name" value="PEPTIDYL-PROLYL CIS-TRANS ISOMERASE HP_0175-RELATED"/>
    <property type="match status" value="1"/>
</dbReference>
<dbReference type="AlphaFoldDB" id="A0A3N6P3S8"/>
<keyword evidence="1" id="KW-0697">Rotamase</keyword>
<dbReference type="RefSeq" id="WP_124155852.1">
    <property type="nucleotide sequence ID" value="NZ_CAWOLW010000482.1"/>
</dbReference>